<dbReference type="PANTHER" id="PTHR12135">
    <property type="entry name" value="DNA REPAIR PROTEIN XP-C / RAD4"/>
    <property type="match status" value="1"/>
</dbReference>
<dbReference type="FunFam" id="3.30.70.2460:FF:000001">
    <property type="entry name" value="DNA repair protein Rad4 family"/>
    <property type="match status" value="1"/>
</dbReference>
<feature type="compositionally biased region" description="Low complexity" evidence="7">
    <location>
        <begin position="490"/>
        <end position="501"/>
    </location>
</feature>
<dbReference type="Pfam" id="PF10405">
    <property type="entry name" value="BHD_3"/>
    <property type="match status" value="1"/>
</dbReference>
<evidence type="ECO:0000256" key="6">
    <source>
        <dbReference type="ARBA" id="ARBA00023242"/>
    </source>
</evidence>
<feature type="region of interest" description="Disordered" evidence="7">
    <location>
        <begin position="934"/>
        <end position="958"/>
    </location>
</feature>
<keyword evidence="4" id="KW-0238">DNA-binding</keyword>
<evidence type="ECO:0000313" key="12">
    <source>
        <dbReference type="RefSeq" id="XP_011298002.1"/>
    </source>
</evidence>
<dbReference type="Pfam" id="PF03835">
    <property type="entry name" value="Rad4"/>
    <property type="match status" value="1"/>
</dbReference>
<name>A0A9R1TW04_9HYME</name>
<dbReference type="CTD" id="7508"/>
<gene>
    <name evidence="12" type="primary">Xpc</name>
</gene>
<evidence type="ECO:0000256" key="7">
    <source>
        <dbReference type="SAM" id="MobiDB-lite"/>
    </source>
</evidence>
<dbReference type="OrthoDB" id="300780at2759"/>
<dbReference type="InterPro" id="IPR036985">
    <property type="entry name" value="Transglutaminase-like_sf"/>
</dbReference>
<dbReference type="InterPro" id="IPR018326">
    <property type="entry name" value="Rad4_beta-hairpin_dom1"/>
</dbReference>
<feature type="region of interest" description="Disordered" evidence="7">
    <location>
        <begin position="1"/>
        <end position="94"/>
    </location>
</feature>
<dbReference type="GO" id="GO:0071942">
    <property type="term" value="C:XPC complex"/>
    <property type="evidence" value="ECO:0007669"/>
    <property type="project" value="TreeGrafter"/>
</dbReference>
<evidence type="ECO:0000256" key="3">
    <source>
        <dbReference type="ARBA" id="ARBA00022763"/>
    </source>
</evidence>
<dbReference type="SMART" id="SM01030">
    <property type="entry name" value="BHD_1"/>
    <property type="match status" value="1"/>
</dbReference>
<evidence type="ECO:0000256" key="5">
    <source>
        <dbReference type="ARBA" id="ARBA00023204"/>
    </source>
</evidence>
<dbReference type="Pfam" id="PF10403">
    <property type="entry name" value="BHD_1"/>
    <property type="match status" value="1"/>
</dbReference>
<dbReference type="GO" id="GO:0000111">
    <property type="term" value="C:nucleotide-excision repair factor 2 complex"/>
    <property type="evidence" value="ECO:0007669"/>
    <property type="project" value="TreeGrafter"/>
</dbReference>
<dbReference type="InterPro" id="IPR042488">
    <property type="entry name" value="Rad4_BHD3_sf"/>
</dbReference>
<protein>
    <submittedName>
        <fullName evidence="12">DNA repair protein complementing XP-C cells homolog</fullName>
    </submittedName>
</protein>
<feature type="compositionally biased region" description="Basic and acidic residues" evidence="7">
    <location>
        <begin position="536"/>
        <end position="546"/>
    </location>
</feature>
<dbReference type="Gene3D" id="3.90.260.10">
    <property type="entry name" value="Transglutaminase-like"/>
    <property type="match status" value="2"/>
</dbReference>
<comment type="similarity">
    <text evidence="2">Belongs to the XPC family.</text>
</comment>
<evidence type="ECO:0000313" key="11">
    <source>
        <dbReference type="Proteomes" id="UP000694866"/>
    </source>
</evidence>
<feature type="compositionally biased region" description="Polar residues" evidence="7">
    <location>
        <begin position="82"/>
        <end position="94"/>
    </location>
</feature>
<dbReference type="InterPro" id="IPR018325">
    <property type="entry name" value="Rad4/PNGase_transGLS-fold"/>
</dbReference>
<dbReference type="SMART" id="SM01032">
    <property type="entry name" value="BHD_3"/>
    <property type="match status" value="1"/>
</dbReference>
<evidence type="ECO:0000259" key="9">
    <source>
        <dbReference type="SMART" id="SM01031"/>
    </source>
</evidence>
<feature type="domain" description="Rad4 beta-hairpin" evidence="9">
    <location>
        <begin position="750"/>
        <end position="806"/>
    </location>
</feature>
<feature type="domain" description="Rad4 beta-hairpin" evidence="8">
    <location>
        <begin position="695"/>
        <end position="748"/>
    </location>
</feature>
<evidence type="ECO:0000256" key="1">
    <source>
        <dbReference type="ARBA" id="ARBA00004123"/>
    </source>
</evidence>
<dbReference type="Proteomes" id="UP000694866">
    <property type="component" value="Unplaced"/>
</dbReference>
<dbReference type="InterPro" id="IPR018328">
    <property type="entry name" value="Rad4_beta-hairpin_dom3"/>
</dbReference>
<dbReference type="InterPro" id="IPR018026">
    <property type="entry name" value="DNA_repair_Rad4-like"/>
</dbReference>
<keyword evidence="3" id="KW-0227">DNA damage</keyword>
<evidence type="ECO:0000259" key="8">
    <source>
        <dbReference type="SMART" id="SM01030"/>
    </source>
</evidence>
<dbReference type="KEGG" id="fas:105263467"/>
<dbReference type="InterPro" id="IPR038765">
    <property type="entry name" value="Papain-like_cys_pep_sf"/>
</dbReference>
<keyword evidence="11" id="KW-1185">Reference proteome</keyword>
<dbReference type="GeneID" id="105263467"/>
<evidence type="ECO:0000259" key="10">
    <source>
        <dbReference type="SMART" id="SM01032"/>
    </source>
</evidence>
<keyword evidence="5" id="KW-0234">DNA repair</keyword>
<feature type="compositionally biased region" description="Basic and acidic residues" evidence="7">
    <location>
        <begin position="66"/>
        <end position="75"/>
    </location>
</feature>
<feature type="region of interest" description="Disordered" evidence="7">
    <location>
        <begin position="114"/>
        <end position="139"/>
    </location>
</feature>
<feature type="compositionally biased region" description="Basic residues" evidence="7">
    <location>
        <begin position="949"/>
        <end position="958"/>
    </location>
</feature>
<dbReference type="NCBIfam" id="TIGR00605">
    <property type="entry name" value="rad4"/>
    <property type="match status" value="1"/>
</dbReference>
<dbReference type="PANTHER" id="PTHR12135:SF0">
    <property type="entry name" value="DNA REPAIR PROTEIN COMPLEMENTING XP-C CELLS"/>
    <property type="match status" value="1"/>
</dbReference>
<keyword evidence="6" id="KW-0539">Nucleus</keyword>
<dbReference type="GO" id="GO:0003684">
    <property type="term" value="F:damaged DNA binding"/>
    <property type="evidence" value="ECO:0007669"/>
    <property type="project" value="InterPro"/>
</dbReference>
<comment type="subcellular location">
    <subcellularLocation>
        <location evidence="1">Nucleus</location>
    </subcellularLocation>
</comment>
<dbReference type="GO" id="GO:0006298">
    <property type="term" value="P:mismatch repair"/>
    <property type="evidence" value="ECO:0007669"/>
    <property type="project" value="TreeGrafter"/>
</dbReference>
<dbReference type="Pfam" id="PF10404">
    <property type="entry name" value="BHD_2"/>
    <property type="match status" value="1"/>
</dbReference>
<dbReference type="InterPro" id="IPR004583">
    <property type="entry name" value="DNA_repair_Rad4"/>
</dbReference>
<feature type="region of interest" description="Disordered" evidence="7">
    <location>
        <begin position="312"/>
        <end position="395"/>
    </location>
</feature>
<sequence length="958" mass="108264">MSDDESSSSSDDYLVAPDKINLDSEFFSQSTSRKPNPTPDCPSSSDSDDFEEERKDTSVLLAEVMRNLEKAKSRPDMLAVPSKTSTPGKKSQQDLADEVNALLADEINALGGGESGLGVSLETDNDDDDEKNVSEESKHTIPKDGITITIPGTEMLFNRRKKRGIDLEAELVKKMNQRLRSSQLYIHKVGLLCWLAHGFHLNLQANAPEVLSTAMSLVPQEICPDGRVDLKYLEGFTKWFKRVIKVELNKEDHGVTKEMLLERMRKKTAHNHRELVLIYIATLRAIGLNCRLIVSLCPPAMKVTRDQLFQVPDRSKNEGKGEKAQILKKEGSGVNKSEKKEENPKRHGSTEGKVKSEDKKQVKSLKKGQWNLRKKDGSQEERKLSPSKIIPENSCAGDSAAKNAAKKKAVQVFLAKFSRDPDKKSIPGIKQLDENDEGTNQTPIVKRLRSWTGNATETEKVAASKDISVKPSSKAGKATLDLKKVSQRVGKSSGATASAKANVERRESDDSYLGTDSESESDSSEHFSPPKKRKIESKNSKPVESKKKVKTKIKSERESNPKASTSRKSSIDRRVLSSDEEDEVKKFDARDTTYLWAEVYVESEESWISVSVPDEKIHCVSEIFKKIPRPVLYIIGWNSMGTLKDITRRYCPHWLTDTRKQRIDEKWWKESLETWAERETAISRAEDEMLLQKELEQPLPKTLTECKGHPLYVVQRHLLKFEALYPPDCVPLGHLKTGDAIYSRHCVHTLRSRETWHKEARVVKPASEAYKIVKAMPKWDKFTGQRMKDQPLELFGQWQTTPYIPPEVKDGVIPRNEYGNVDLFKQCMLPKGAVHIDLPGLNRIAKKLHIDCAPACVGFNFGCRGALPAFEGFVVAEEHEDTLREAWEEEQIAAAKRAKEKREKRIWGNWRKLIRGLMIKQRLAVKYDLGADDHAEDNVRGESSEPAVKRKKKGDKKP</sequence>
<feature type="compositionally biased region" description="Basic and acidic residues" evidence="7">
    <location>
        <begin position="373"/>
        <end position="384"/>
    </location>
</feature>
<accession>A0A9R1TW04</accession>
<feature type="domain" description="Rad4 beta-hairpin" evidence="10">
    <location>
        <begin position="813"/>
        <end position="887"/>
    </location>
</feature>
<dbReference type="GO" id="GO:0006289">
    <property type="term" value="P:nucleotide-excision repair"/>
    <property type="evidence" value="ECO:0007669"/>
    <property type="project" value="InterPro"/>
</dbReference>
<dbReference type="Gene3D" id="3.30.70.2460">
    <property type="entry name" value="Rad4, beta-hairpin domain BHD3"/>
    <property type="match status" value="1"/>
</dbReference>
<dbReference type="RefSeq" id="XP_011298002.1">
    <property type="nucleotide sequence ID" value="XM_011299700.1"/>
</dbReference>
<dbReference type="Gene3D" id="2.20.20.110">
    <property type="entry name" value="Rad4, beta-hairpin domain BHD1"/>
    <property type="match status" value="1"/>
</dbReference>
<dbReference type="GO" id="GO:0003697">
    <property type="term" value="F:single-stranded DNA binding"/>
    <property type="evidence" value="ECO:0007669"/>
    <property type="project" value="TreeGrafter"/>
</dbReference>
<dbReference type="InterPro" id="IPR018327">
    <property type="entry name" value="BHD_2"/>
</dbReference>
<proteinExistence type="inferred from homology"/>
<dbReference type="AlphaFoldDB" id="A0A9R1TW04"/>
<feature type="compositionally biased region" description="Basic and acidic residues" evidence="7">
    <location>
        <begin position="934"/>
        <end position="943"/>
    </location>
</feature>
<organism evidence="11 12">
    <name type="scientific">Fopius arisanus</name>
    <dbReference type="NCBI Taxonomy" id="64838"/>
    <lineage>
        <taxon>Eukaryota</taxon>
        <taxon>Metazoa</taxon>
        <taxon>Ecdysozoa</taxon>
        <taxon>Arthropoda</taxon>
        <taxon>Hexapoda</taxon>
        <taxon>Insecta</taxon>
        <taxon>Pterygota</taxon>
        <taxon>Neoptera</taxon>
        <taxon>Endopterygota</taxon>
        <taxon>Hymenoptera</taxon>
        <taxon>Apocrita</taxon>
        <taxon>Ichneumonoidea</taxon>
        <taxon>Braconidae</taxon>
        <taxon>Opiinae</taxon>
        <taxon>Fopius</taxon>
    </lineage>
</organism>
<feature type="region of interest" description="Disordered" evidence="7">
    <location>
        <begin position="415"/>
        <end position="575"/>
    </location>
</feature>
<reference evidence="12" key="1">
    <citation type="submission" date="2025-08" db="UniProtKB">
        <authorList>
            <consortium name="RefSeq"/>
        </authorList>
    </citation>
    <scope>IDENTIFICATION</scope>
    <source>
        <strain evidence="12">USDA-PBARC FA_bdor</strain>
        <tissue evidence="12">Whole organism</tissue>
    </source>
</reference>
<feature type="compositionally biased region" description="Basic and acidic residues" evidence="7">
    <location>
        <begin position="313"/>
        <end position="361"/>
    </location>
</feature>
<dbReference type="SUPFAM" id="SSF54001">
    <property type="entry name" value="Cysteine proteinases"/>
    <property type="match status" value="1"/>
</dbReference>
<evidence type="ECO:0000256" key="2">
    <source>
        <dbReference type="ARBA" id="ARBA00009525"/>
    </source>
</evidence>
<dbReference type="GO" id="GO:0005737">
    <property type="term" value="C:cytoplasm"/>
    <property type="evidence" value="ECO:0007669"/>
    <property type="project" value="TreeGrafter"/>
</dbReference>
<dbReference type="SMART" id="SM01031">
    <property type="entry name" value="BHD_2"/>
    <property type="match status" value="1"/>
</dbReference>
<evidence type="ECO:0000256" key="4">
    <source>
        <dbReference type="ARBA" id="ARBA00023125"/>
    </source>
</evidence>